<evidence type="ECO:0008006" key="3">
    <source>
        <dbReference type="Google" id="ProtNLM"/>
    </source>
</evidence>
<dbReference type="SMART" id="SM00015">
    <property type="entry name" value="IQ"/>
    <property type="match status" value="1"/>
</dbReference>
<organism evidence="1 2">
    <name type="scientific">Tritrichomonas foetus</name>
    <dbReference type="NCBI Taxonomy" id="1144522"/>
    <lineage>
        <taxon>Eukaryota</taxon>
        <taxon>Metamonada</taxon>
        <taxon>Parabasalia</taxon>
        <taxon>Tritrichomonadida</taxon>
        <taxon>Tritrichomonadidae</taxon>
        <taxon>Tritrichomonas</taxon>
    </lineage>
</organism>
<dbReference type="GeneID" id="94845954"/>
<dbReference type="Proteomes" id="UP000179807">
    <property type="component" value="Unassembled WGS sequence"/>
</dbReference>
<sequence>MSNWREFSLSPTDEYGILINTNRNRPKTVQISRKTKNLLFPGVDYELEKLRASISNQKNLSQLNNSALLIQSTWRMYKIHKKYRTFFENYKYVRIGNLTPYYNLIILQSFLPHPKRNLLYKQIINSRLLKIKTSTKMFYCPSFESFTVTNLILIPKSIPEQKLVKFVKLVFASSLRKIFTLWRLQNAKSRDEKKFKNNFQFDEMSRRRFGNLYVCFQMWHKYTRQKKPQRSIHKIRGANLPQWNHFIEVQTAIKNRIHKADQFRNITLKANAFQALNYLVIQRKREVLTMNNAIDRSNSNRMKLALRGWMKFLVENDNKITSMRFVLRRWLGAVNRRKHLNLLYEALKKRHEMYVKYRALSVFEKNKRICEVCQTHSYIQIQKNPSLALYFVAVLQKDQISEAISHTFYAWLTLIRRRRHWHQFVFENIRVTDYETAKRKSMAGLLKRTAPPTITPVSWRSNKFKRESLDLYYRVSDGELEGTNMFLIVDDSKKALEIQQRENKSNGIRQIRHLFFDVWKSMNHDTSLFLRTTAIFTAKRISQRGREELSYEEKSKRQFKKAVHFLAIHNLASEEKFSQVLKLIKENNKRALNNRQLCIHRDRLIIISHETHNDATSLKNVKSNFTTLNKVVIANQDIESAFKVLVPIIQFAQADYVPNESIFALVPGCTAPYSSFTDAIRKLHIQIKNDGLRTELGRDIASRFDMLLAGKTNHNVTTNGIKTNTRSDPFHKYSNMNVKTKQKSGFVEKLSLKFPGQNRKPQVLANQNYARIDFSYFNDGDDQENNNENGKELSLQTDSDSILLSLNNSANSMVFSDKVTSNMLSMLNTTDTSSFAETIISSRDIDAVSTSSRSTQEEDSPRIDLVVNEKESIKKKIQFEMQNQENHVESVNFGFSDLVMRSVGVLEDKKDENGLTPEKKYKIFLEMLFGRNIHENFYAQNLKRKLVVESNIRKPSLAASGIDMRSNQHAVTPTVEKYRKEKNKCRKKKSYIEEVKSNLGTKISKNLKSEIENTEVNEMYAVFDSRRYKLRRKKKMIKVLKKDKNGNEFEAYDYDYYDDEEEDDDNSNIKKLDDDDDRLQYERMKEEIDGRIDDDHGDDMFHDNEIDGAANDKELQQKIQQMPLATPYAMKDATDSSVATTVNKVVFHILKKFVQEENEEGLLVEIDPDELPKNTLLDNDDENKNRYLKKTRFQPMIQSRLNKMKSAYAKRKQNGPIVIKDKREITSSMKKIIKETSPLTGLLYTDGKSKDKKGRTTPNIEQQNKTQVINPLYKIAKPTLTAGSLDPLSDQNAGKVVNFGGGGRGIGRTSKPLNFTTVRISNSKKRAMMLRPLTAAPSTLNSNNKHLCIDNTKAVNNQEIHNEQSKQEENVEEDRFDDPNTLKSILYDLVYIIAENDQRNEFEKMRRRARMLRKRPTFVGIDKTVKTPLKERIHSIYKEFSQKIDLHQTVNCLLKAFHDNPDQGPILVQTLDQVAAQFAQKEKDYRLLIVQRMEMQQANMRETKSMESLAINSKITLQNHSSNHLPHTAKGKSSFHSNMYDNEFITQKGLQQINSTTDDDGQYKAVAIQYKEGCNEPGKLDALIGPTGSRPKQTVSSYERGRTVQFGNAEFYNDIDQLDITELMRILPYIITEKEIDQVIALSRGGSA</sequence>
<reference evidence="1" key="1">
    <citation type="submission" date="2016-10" db="EMBL/GenBank/DDBJ databases">
        <authorList>
            <person name="Benchimol M."/>
            <person name="Almeida L.G."/>
            <person name="Vasconcelos A.T."/>
            <person name="Perreira-Neves A."/>
            <person name="Rosa I.A."/>
            <person name="Tasca T."/>
            <person name="Bogo M.R."/>
            <person name="de Souza W."/>
        </authorList>
    </citation>
    <scope>NUCLEOTIDE SEQUENCE [LARGE SCALE GENOMIC DNA]</scope>
    <source>
        <strain evidence="1">K</strain>
    </source>
</reference>
<protein>
    <recommendedName>
        <fullName evidence="3">IQ calmodulin-binding motif family protein</fullName>
    </recommendedName>
</protein>
<gene>
    <name evidence="1" type="ORF">TRFO_37139</name>
</gene>
<evidence type="ECO:0000313" key="1">
    <source>
        <dbReference type="EMBL" id="OHS96643.1"/>
    </source>
</evidence>
<dbReference type="VEuPathDB" id="TrichDB:TRFO_37139"/>
<dbReference type="RefSeq" id="XP_068349780.1">
    <property type="nucleotide sequence ID" value="XM_068511250.1"/>
</dbReference>
<name>A0A1J4JG67_9EUKA</name>
<comment type="caution">
    <text evidence="1">The sequence shown here is derived from an EMBL/GenBank/DDBJ whole genome shotgun (WGS) entry which is preliminary data.</text>
</comment>
<proteinExistence type="predicted"/>
<dbReference type="PROSITE" id="PS50096">
    <property type="entry name" value="IQ"/>
    <property type="match status" value="1"/>
</dbReference>
<dbReference type="InterPro" id="IPR000048">
    <property type="entry name" value="IQ_motif_EF-hand-BS"/>
</dbReference>
<evidence type="ECO:0000313" key="2">
    <source>
        <dbReference type="Proteomes" id="UP000179807"/>
    </source>
</evidence>
<keyword evidence="2" id="KW-1185">Reference proteome</keyword>
<dbReference type="EMBL" id="MLAK01001161">
    <property type="protein sequence ID" value="OHS96643.1"/>
    <property type="molecule type" value="Genomic_DNA"/>
</dbReference>
<accession>A0A1J4JG67</accession>